<name>A0A498NAM3_LABRO</name>
<evidence type="ECO:0000313" key="3">
    <source>
        <dbReference type="Proteomes" id="UP000290572"/>
    </source>
</evidence>
<protein>
    <submittedName>
        <fullName evidence="2">Transient receptor potential cation channel subfamily V member 5-like protein</fullName>
    </submittedName>
</protein>
<reference evidence="2 3" key="1">
    <citation type="submission" date="2018-03" db="EMBL/GenBank/DDBJ databases">
        <title>Draft genome sequence of Rohu Carp (Labeo rohita).</title>
        <authorList>
            <person name="Das P."/>
            <person name="Kushwaha B."/>
            <person name="Joshi C.G."/>
            <person name="Kumar D."/>
            <person name="Nagpure N.S."/>
            <person name="Sahoo L."/>
            <person name="Das S.P."/>
            <person name="Bit A."/>
            <person name="Patnaik S."/>
            <person name="Meher P.K."/>
            <person name="Jayasankar P."/>
            <person name="Koringa P.G."/>
            <person name="Patel N.V."/>
            <person name="Hinsu A.T."/>
            <person name="Kumar R."/>
            <person name="Pandey M."/>
            <person name="Agarwal S."/>
            <person name="Srivastava S."/>
            <person name="Singh M."/>
            <person name="Iquebal M.A."/>
            <person name="Jaiswal S."/>
            <person name="Angadi U.B."/>
            <person name="Kumar N."/>
            <person name="Raza M."/>
            <person name="Shah T.M."/>
            <person name="Rai A."/>
            <person name="Jena J.K."/>
        </authorList>
    </citation>
    <scope>NUCLEOTIDE SEQUENCE [LARGE SCALE GENOMIC DNA]</scope>
    <source>
        <strain evidence="2">DASCIFA01</strain>
        <tissue evidence="2">Testis</tissue>
    </source>
</reference>
<dbReference type="EMBL" id="QBIY01011656">
    <property type="protein sequence ID" value="RXN30131.1"/>
    <property type="molecule type" value="Genomic_DNA"/>
</dbReference>
<sequence>MAAMEAGGAGMVARMEITEELEIDAASWLMKALLVLLEWEEQRMELVQIANSACSYTIALEATLRSVEEAQYEGQPFPDRDGKLPRQFMRGLGNEEVYHRLVPMKPRILSIRELQAELHNLARESRKFQTQPKAKKAYAQAQFTTASGNQSGENPRTEKANRQNSELTELTGLVKKLVSSQEDQIDRLTQVEARVGAPPPQTVLPQPQRSQTVMTDEEAPAEKGAETRQDLNV</sequence>
<feature type="region of interest" description="Disordered" evidence="1">
    <location>
        <begin position="191"/>
        <end position="233"/>
    </location>
</feature>
<accession>A0A498NAM3</accession>
<feature type="region of interest" description="Disordered" evidence="1">
    <location>
        <begin position="125"/>
        <end position="166"/>
    </location>
</feature>
<gene>
    <name evidence="2" type="ORF">ROHU_018024</name>
</gene>
<dbReference type="AlphaFoldDB" id="A0A498NAM3"/>
<keyword evidence="2" id="KW-0675">Receptor</keyword>
<comment type="caution">
    <text evidence="2">The sequence shown here is derived from an EMBL/GenBank/DDBJ whole genome shotgun (WGS) entry which is preliminary data.</text>
</comment>
<feature type="compositionally biased region" description="Polar residues" evidence="1">
    <location>
        <begin position="203"/>
        <end position="214"/>
    </location>
</feature>
<keyword evidence="3" id="KW-1185">Reference proteome</keyword>
<organism evidence="2 3">
    <name type="scientific">Labeo rohita</name>
    <name type="common">Indian major carp</name>
    <name type="synonym">Cyprinus rohita</name>
    <dbReference type="NCBI Taxonomy" id="84645"/>
    <lineage>
        <taxon>Eukaryota</taxon>
        <taxon>Metazoa</taxon>
        <taxon>Chordata</taxon>
        <taxon>Craniata</taxon>
        <taxon>Vertebrata</taxon>
        <taxon>Euteleostomi</taxon>
        <taxon>Actinopterygii</taxon>
        <taxon>Neopterygii</taxon>
        <taxon>Teleostei</taxon>
        <taxon>Ostariophysi</taxon>
        <taxon>Cypriniformes</taxon>
        <taxon>Cyprinidae</taxon>
        <taxon>Labeoninae</taxon>
        <taxon>Labeonini</taxon>
        <taxon>Labeo</taxon>
    </lineage>
</organism>
<feature type="compositionally biased region" description="Low complexity" evidence="1">
    <location>
        <begin position="129"/>
        <end position="146"/>
    </location>
</feature>
<feature type="compositionally biased region" description="Basic and acidic residues" evidence="1">
    <location>
        <begin position="220"/>
        <end position="233"/>
    </location>
</feature>
<evidence type="ECO:0000256" key="1">
    <source>
        <dbReference type="SAM" id="MobiDB-lite"/>
    </source>
</evidence>
<evidence type="ECO:0000313" key="2">
    <source>
        <dbReference type="EMBL" id="RXN30131.1"/>
    </source>
</evidence>
<dbReference type="Proteomes" id="UP000290572">
    <property type="component" value="Unassembled WGS sequence"/>
</dbReference>
<proteinExistence type="predicted"/>